<name>A0A1M7CYD6_XYLRU</name>
<reference evidence="1 2" key="1">
    <citation type="submission" date="2016-11" db="EMBL/GenBank/DDBJ databases">
        <authorList>
            <person name="Jaros S."/>
            <person name="Januszkiewicz K."/>
            <person name="Wedrychowicz H."/>
        </authorList>
    </citation>
    <scope>NUCLEOTIDE SEQUENCE [LARGE SCALE GENOMIC DNA]</scope>
    <source>
        <strain evidence="1 2">BPI-34</strain>
    </source>
</reference>
<proteinExistence type="predicted"/>
<dbReference type="RefSeq" id="WP_073042594.1">
    <property type="nucleotide sequence ID" value="NZ_FRCJ01000001.1"/>
</dbReference>
<sequence length="155" mass="18047">MSKSTFKFVFPKISKEYEVLVNPSFIEAAAVTALAQESTDLVQVFHGDSVLLICMFDDKDEKKYRFYYEQKQENHEVILMISDDETICDLENDTIEEFMEEHESSDYHLVYEEFSSGEEASAFMKGIEELMDGHLHEYTAITTEVYDTLYNRNDG</sequence>
<protein>
    <submittedName>
        <fullName evidence="1">Uncharacterized protein</fullName>
    </submittedName>
</protein>
<gene>
    <name evidence="1" type="ORF">SAMN04488494_0569</name>
</gene>
<organism evidence="1 2">
    <name type="scientific">Xylanibacter ruminicola</name>
    <name type="common">Prevotella ruminicola</name>
    <dbReference type="NCBI Taxonomy" id="839"/>
    <lineage>
        <taxon>Bacteria</taxon>
        <taxon>Pseudomonadati</taxon>
        <taxon>Bacteroidota</taxon>
        <taxon>Bacteroidia</taxon>
        <taxon>Bacteroidales</taxon>
        <taxon>Prevotellaceae</taxon>
        <taxon>Xylanibacter</taxon>
    </lineage>
</organism>
<evidence type="ECO:0000313" key="1">
    <source>
        <dbReference type="EMBL" id="SHL72286.1"/>
    </source>
</evidence>
<dbReference type="EMBL" id="FRCJ01000001">
    <property type="protein sequence ID" value="SHL72286.1"/>
    <property type="molecule type" value="Genomic_DNA"/>
</dbReference>
<evidence type="ECO:0000313" key="2">
    <source>
        <dbReference type="Proteomes" id="UP000184280"/>
    </source>
</evidence>
<accession>A0A1M7CYD6</accession>
<dbReference type="Proteomes" id="UP000184280">
    <property type="component" value="Unassembled WGS sequence"/>
</dbReference>
<dbReference type="AlphaFoldDB" id="A0A1M7CYD6"/>